<dbReference type="HOGENOM" id="CLU_1407547_0_0_9"/>
<reference evidence="1 2" key="1">
    <citation type="submission" date="2009-04" db="EMBL/GenBank/DDBJ databases">
        <authorList>
            <person name="Qin X."/>
            <person name="Bachman B."/>
            <person name="Battles P."/>
            <person name="Bell A."/>
            <person name="Bess C."/>
            <person name="Bickham C."/>
            <person name="Chaboub L."/>
            <person name="Chen D."/>
            <person name="Coyle M."/>
            <person name="Deiros D.R."/>
            <person name="Dinh H."/>
            <person name="Forbes L."/>
            <person name="Fowler G."/>
            <person name="Francisco L."/>
            <person name="Fu Q."/>
            <person name="Gubbala S."/>
            <person name="Hale W."/>
            <person name="Han Y."/>
            <person name="Hemphill L."/>
            <person name="Highlander S.K."/>
            <person name="Hirani K."/>
            <person name="Hogues M."/>
            <person name="Jackson L."/>
            <person name="Jakkamsetti A."/>
            <person name="Javaid M."/>
            <person name="Jiang H."/>
            <person name="Korchina V."/>
            <person name="Kovar C."/>
            <person name="Lara F."/>
            <person name="Lee S."/>
            <person name="Mata R."/>
            <person name="Mathew T."/>
            <person name="Moen C."/>
            <person name="Morales K."/>
            <person name="Munidasa M."/>
            <person name="Nazareth L."/>
            <person name="Ngo R."/>
            <person name="Nguyen L."/>
            <person name="Okwuonu G."/>
            <person name="Ongeri F."/>
            <person name="Patil S."/>
            <person name="Petrosino J."/>
            <person name="Pham C."/>
            <person name="Pham P."/>
            <person name="Pu L.-L."/>
            <person name="Puazo M."/>
            <person name="Raj R."/>
            <person name="Reid J."/>
            <person name="Rouhana J."/>
            <person name="Saada N."/>
            <person name="Shang Y."/>
            <person name="Simmons D."/>
            <person name="Thornton R."/>
            <person name="Warren J."/>
            <person name="Weissenberger G."/>
            <person name="Zhang J."/>
            <person name="Zhang L."/>
            <person name="Zhou C."/>
            <person name="Zhu D."/>
            <person name="Muzny D."/>
            <person name="Worley K."/>
            <person name="Gibbs R."/>
        </authorList>
    </citation>
    <scope>NUCLEOTIDE SEQUENCE [LARGE SCALE GENOMIC DNA]</scope>
    <source>
        <strain evidence="1 2">F0268</strain>
    </source>
</reference>
<evidence type="ECO:0000313" key="2">
    <source>
        <dbReference type="Proteomes" id="UP000004121"/>
    </source>
</evidence>
<sequence>MLKWWILDTFFKKELLDMQYYYQGKVEDIEINADKKTTTIELVHSILKEKNHVIVGEDINRMKEQVLVVQWVFDNYIWFMLYSERYKAINNHPRIMASYVSSYEEDPYIKIDDILVVNNDVGNGSILMPYFIKYCKTTDAKYICGQLSSVDKGHFNRSEHFYKKHGFNVEFTSNRSSGSIKYTLAEDTTESKK</sequence>
<organism evidence="1 2">
    <name type="scientific">Oribacterium sinus F0268</name>
    <dbReference type="NCBI Taxonomy" id="585501"/>
    <lineage>
        <taxon>Bacteria</taxon>
        <taxon>Bacillati</taxon>
        <taxon>Bacillota</taxon>
        <taxon>Clostridia</taxon>
        <taxon>Lachnospirales</taxon>
        <taxon>Lachnospiraceae</taxon>
        <taxon>Oribacterium</taxon>
    </lineage>
</organism>
<dbReference type="SUPFAM" id="SSF55729">
    <property type="entry name" value="Acyl-CoA N-acyltransferases (Nat)"/>
    <property type="match status" value="1"/>
</dbReference>
<comment type="caution">
    <text evidence="1">The sequence shown here is derived from an EMBL/GenBank/DDBJ whole genome shotgun (WGS) entry which is preliminary data.</text>
</comment>
<protein>
    <recommendedName>
        <fullName evidence="3">N-acetyltransferase domain-containing protein</fullName>
    </recommendedName>
</protein>
<accession>C2L0G4</accession>
<gene>
    <name evidence="1" type="ORF">HMPREF6123_2233</name>
</gene>
<name>C2L0G4_9FIRM</name>
<evidence type="ECO:0000313" key="1">
    <source>
        <dbReference type="EMBL" id="EEJ50487.1"/>
    </source>
</evidence>
<dbReference type="InParanoid" id="C2L0G4"/>
<keyword evidence="2" id="KW-1185">Reference proteome</keyword>
<dbReference type="OrthoDB" id="2233009at2"/>
<evidence type="ECO:0008006" key="3">
    <source>
        <dbReference type="Google" id="ProtNLM"/>
    </source>
</evidence>
<dbReference type="Proteomes" id="UP000004121">
    <property type="component" value="Unassembled WGS sequence"/>
</dbReference>
<dbReference type="AlphaFoldDB" id="C2L0G4"/>
<dbReference type="RefSeq" id="WP_007157379.1">
    <property type="nucleotide sequence ID" value="NZ_GG668534.1"/>
</dbReference>
<dbReference type="Gene3D" id="3.40.630.30">
    <property type="match status" value="1"/>
</dbReference>
<proteinExistence type="predicted"/>
<dbReference type="EMBL" id="ACKX01000212">
    <property type="protein sequence ID" value="EEJ50487.1"/>
    <property type="molecule type" value="Genomic_DNA"/>
</dbReference>
<dbReference type="InterPro" id="IPR016181">
    <property type="entry name" value="Acyl_CoA_acyltransferase"/>
</dbReference>
<dbReference type="eggNOG" id="ENOG50328IX">
    <property type="taxonomic scope" value="Bacteria"/>
</dbReference>